<reference evidence="4" key="1">
    <citation type="submission" date="2019-08" db="EMBL/GenBank/DDBJ databases">
        <authorList>
            <person name="Kucharzyk K."/>
            <person name="Murdoch R.W."/>
            <person name="Higgins S."/>
            <person name="Loffler F."/>
        </authorList>
    </citation>
    <scope>NUCLEOTIDE SEQUENCE</scope>
</reference>
<dbReference type="InterPro" id="IPR013780">
    <property type="entry name" value="Glyco_hydro_b"/>
</dbReference>
<dbReference type="GO" id="GO:0005975">
    <property type="term" value="P:carbohydrate metabolic process"/>
    <property type="evidence" value="ECO:0007669"/>
    <property type="project" value="InterPro"/>
</dbReference>
<feature type="domain" description="Glycosyl hydrolase family 13 catalytic" evidence="3">
    <location>
        <begin position="136"/>
        <end position="494"/>
    </location>
</feature>
<organism evidence="4">
    <name type="scientific">bioreactor metagenome</name>
    <dbReference type="NCBI Taxonomy" id="1076179"/>
    <lineage>
        <taxon>unclassified sequences</taxon>
        <taxon>metagenomes</taxon>
        <taxon>ecological metagenomes</taxon>
    </lineage>
</organism>
<dbReference type="InterPro" id="IPR045857">
    <property type="entry name" value="O16G_dom_2"/>
</dbReference>
<dbReference type="EC" id="3.2.1.54" evidence="4"/>
<name>A0A645ABP7_9ZZZZ</name>
<dbReference type="InterPro" id="IPR013783">
    <property type="entry name" value="Ig-like_fold"/>
</dbReference>
<keyword evidence="2 4" id="KW-0326">Glycosidase</keyword>
<dbReference type="PANTHER" id="PTHR10357">
    <property type="entry name" value="ALPHA-AMYLASE FAMILY MEMBER"/>
    <property type="match status" value="1"/>
</dbReference>
<dbReference type="SMART" id="SM00642">
    <property type="entry name" value="Aamy"/>
    <property type="match status" value="1"/>
</dbReference>
<gene>
    <name evidence="4" type="ORF">SDC9_97367</name>
</gene>
<evidence type="ECO:0000256" key="1">
    <source>
        <dbReference type="ARBA" id="ARBA00022801"/>
    </source>
</evidence>
<accession>A0A645ABP7</accession>
<sequence>MNKLAVYHISDIPYAYAKNVNTLTIRIRTAKNDLNNCYIYYKDRFGDESFIKKEMYLISEGELYSYYEADLSVAKNRYKYIFELIDKNNVSYILDERGFRKSTYEYIDANSFHFPYISADDVYNENKILQEAIVYQIFPDRFFKGFNKSNPKTISEWGDENITFKSIFGGNLQGIIDKLDYIESLGVNLIYLTPVFKSTSNHKYNTCDYYKIDEIFGDKETAKSLIDKCHKKGIRVIFDAVFNHSGDDFFAFQDIIKNGEKSKYKDWYLIDSFPINQEALNYYTFANNISKMPKLNILNEEVRNYLINVGKYWINEIGIDGWRLDVSDEVSHSFWKDFRKEIKSINKDAIIIGEIFHNGFAFLKGDEFDGIMNYTFKNACVDFFAKRIINAKEFLSILSESRMLYMNSISNQMWNLLGSHDTKRFINECNLNFLSMKLAIVFQFSYIGVPYIYYGDEIGLTGEDDPFNRKCMIWDDSKQNKDLLDLYKSLIKLRKEYKSLVYGAFTPIYYEDNLLIFKRDLCDESILICLNRNEQKIYTKLNFNINGFDLINNSSFNVSKLENINFNPMEYKIIKLK</sequence>
<dbReference type="CDD" id="cd02857">
    <property type="entry name" value="E_set_CDase_PDE_N"/>
    <property type="match status" value="1"/>
</dbReference>
<protein>
    <submittedName>
        <fullName evidence="4">Cyclomaltodextrinase</fullName>
        <ecNumber evidence="4">3.2.1.54</ecNumber>
    </submittedName>
</protein>
<dbReference type="AlphaFoldDB" id="A0A645ABP7"/>
<evidence type="ECO:0000313" key="4">
    <source>
        <dbReference type="EMBL" id="MPM50625.1"/>
    </source>
</evidence>
<dbReference type="Pfam" id="PF00128">
    <property type="entry name" value="Alpha-amylase"/>
    <property type="match status" value="1"/>
</dbReference>
<dbReference type="GO" id="GO:0047798">
    <property type="term" value="F:cyclomaltodextrinase activity"/>
    <property type="evidence" value="ECO:0007669"/>
    <property type="project" value="UniProtKB-EC"/>
</dbReference>
<dbReference type="Gene3D" id="2.60.40.10">
    <property type="entry name" value="Immunoglobulins"/>
    <property type="match status" value="1"/>
</dbReference>
<dbReference type="Gene3D" id="3.20.20.80">
    <property type="entry name" value="Glycosidases"/>
    <property type="match status" value="1"/>
</dbReference>
<dbReference type="Gene3D" id="2.60.40.1180">
    <property type="entry name" value="Golgi alpha-mannosidase II"/>
    <property type="match status" value="1"/>
</dbReference>
<dbReference type="InterPro" id="IPR017853">
    <property type="entry name" value="GH"/>
</dbReference>
<dbReference type="InterPro" id="IPR006047">
    <property type="entry name" value="GH13_cat_dom"/>
</dbReference>
<dbReference type="SUPFAM" id="SSF81296">
    <property type="entry name" value="E set domains"/>
    <property type="match status" value="1"/>
</dbReference>
<dbReference type="SUPFAM" id="SSF51445">
    <property type="entry name" value="(Trans)glycosidases"/>
    <property type="match status" value="1"/>
</dbReference>
<comment type="caution">
    <text evidence="4">The sequence shown here is derived from an EMBL/GenBank/DDBJ whole genome shotgun (WGS) entry which is preliminary data.</text>
</comment>
<dbReference type="InterPro" id="IPR004185">
    <property type="entry name" value="Glyco_hydro_13_lg-like_dom"/>
</dbReference>
<dbReference type="SUPFAM" id="SSF51011">
    <property type="entry name" value="Glycosyl hydrolase domain"/>
    <property type="match status" value="1"/>
</dbReference>
<dbReference type="InterPro" id="IPR014756">
    <property type="entry name" value="Ig_E-set"/>
</dbReference>
<dbReference type="Gene3D" id="3.90.400.10">
    <property type="entry name" value="Oligo-1,6-glucosidase, Domain 2"/>
    <property type="match status" value="1"/>
</dbReference>
<evidence type="ECO:0000256" key="2">
    <source>
        <dbReference type="ARBA" id="ARBA00023295"/>
    </source>
</evidence>
<dbReference type="PANTHER" id="PTHR10357:SF210">
    <property type="entry name" value="MALTODEXTRIN GLUCOSIDASE"/>
    <property type="match status" value="1"/>
</dbReference>
<dbReference type="EMBL" id="VSSQ01013048">
    <property type="protein sequence ID" value="MPM50625.1"/>
    <property type="molecule type" value="Genomic_DNA"/>
</dbReference>
<dbReference type="Pfam" id="PF02903">
    <property type="entry name" value="Alpha-amylase_N"/>
    <property type="match status" value="1"/>
</dbReference>
<keyword evidence="1 4" id="KW-0378">Hydrolase</keyword>
<proteinExistence type="predicted"/>
<dbReference type="CDD" id="cd11338">
    <property type="entry name" value="AmyAc_CMD"/>
    <property type="match status" value="1"/>
</dbReference>
<evidence type="ECO:0000259" key="3">
    <source>
        <dbReference type="SMART" id="SM00642"/>
    </source>
</evidence>